<protein>
    <submittedName>
        <fullName evidence="1">Uncharacterized protein</fullName>
    </submittedName>
</protein>
<comment type="caution">
    <text evidence="1">The sequence shown here is derived from an EMBL/GenBank/DDBJ whole genome shotgun (WGS) entry which is preliminary data.</text>
</comment>
<dbReference type="Proteomes" id="UP000827872">
    <property type="component" value="Linkage Group LG15"/>
</dbReference>
<evidence type="ECO:0000313" key="2">
    <source>
        <dbReference type="Proteomes" id="UP000827872"/>
    </source>
</evidence>
<organism evidence="1 2">
    <name type="scientific">Sphaerodactylus townsendi</name>
    <dbReference type="NCBI Taxonomy" id="933632"/>
    <lineage>
        <taxon>Eukaryota</taxon>
        <taxon>Metazoa</taxon>
        <taxon>Chordata</taxon>
        <taxon>Craniata</taxon>
        <taxon>Vertebrata</taxon>
        <taxon>Euteleostomi</taxon>
        <taxon>Lepidosauria</taxon>
        <taxon>Squamata</taxon>
        <taxon>Bifurcata</taxon>
        <taxon>Gekkota</taxon>
        <taxon>Sphaerodactylidae</taxon>
        <taxon>Sphaerodactylus</taxon>
    </lineage>
</organism>
<gene>
    <name evidence="1" type="ORF">K3G42_005765</name>
</gene>
<keyword evidence="2" id="KW-1185">Reference proteome</keyword>
<evidence type="ECO:0000313" key="1">
    <source>
        <dbReference type="EMBL" id="KAH7996409.1"/>
    </source>
</evidence>
<dbReference type="EMBL" id="CM037628">
    <property type="protein sequence ID" value="KAH7996409.1"/>
    <property type="molecule type" value="Genomic_DNA"/>
</dbReference>
<sequence length="119" mass="13127">MNVCRECFDCVFLHGRGLDLMAVGFSSNSMILDPLTKEQLQKTKLHINADICKHASQVQNLDFPACSRVGFITDLQACPPDFSSEHLMDDLQAIFASLVLRSTPANAYGILSASAYYSH</sequence>
<accession>A0ACB8EVI5</accession>
<reference evidence="1" key="1">
    <citation type="submission" date="2021-08" db="EMBL/GenBank/DDBJ databases">
        <title>The first chromosome-level gecko genome reveals the dynamic sex chromosomes of Neotropical dwarf geckos (Sphaerodactylidae: Sphaerodactylus).</title>
        <authorList>
            <person name="Pinto B.J."/>
            <person name="Keating S.E."/>
            <person name="Gamble T."/>
        </authorList>
    </citation>
    <scope>NUCLEOTIDE SEQUENCE</scope>
    <source>
        <strain evidence="1">TG3544</strain>
    </source>
</reference>
<name>A0ACB8EVI5_9SAUR</name>
<proteinExistence type="predicted"/>